<dbReference type="PRINTS" id="PR01438">
    <property type="entry name" value="UNVRSLSTRESS"/>
</dbReference>
<dbReference type="InterPro" id="IPR006016">
    <property type="entry name" value="UspA"/>
</dbReference>
<evidence type="ECO:0000313" key="3">
    <source>
        <dbReference type="EMBL" id="NYH14283.1"/>
    </source>
</evidence>
<dbReference type="EMBL" id="JACCAU010000001">
    <property type="protein sequence ID" value="NYH14283.1"/>
    <property type="molecule type" value="Genomic_DNA"/>
</dbReference>
<evidence type="ECO:0000259" key="2">
    <source>
        <dbReference type="Pfam" id="PF00582"/>
    </source>
</evidence>
<dbReference type="Gene3D" id="3.40.50.620">
    <property type="entry name" value="HUPs"/>
    <property type="match status" value="2"/>
</dbReference>
<feature type="domain" description="UspA" evidence="2">
    <location>
        <begin position="14"/>
        <end position="160"/>
    </location>
</feature>
<dbReference type="SUPFAM" id="SSF52402">
    <property type="entry name" value="Adenine nucleotide alpha hydrolases-like"/>
    <property type="match status" value="2"/>
</dbReference>
<dbReference type="AlphaFoldDB" id="A0A7Z0AZ01"/>
<dbReference type="InterPro" id="IPR006015">
    <property type="entry name" value="Universal_stress_UspA"/>
</dbReference>
<dbReference type="PANTHER" id="PTHR46268">
    <property type="entry name" value="STRESS RESPONSE PROTEIN NHAX"/>
    <property type="match status" value="1"/>
</dbReference>
<reference evidence="3 4" key="1">
    <citation type="submission" date="2020-07" db="EMBL/GenBank/DDBJ databases">
        <title>Exploring microbial biodiversity for novel pathways involved in the catabolism of aromatic compounds derived from lignin.</title>
        <authorList>
            <person name="Elkins J."/>
        </authorList>
    </citation>
    <scope>NUCLEOTIDE SEQUENCE [LARGE SCALE GENOMIC DNA]</scope>
    <source>
        <strain evidence="3 4">H2C3B</strain>
    </source>
</reference>
<name>A0A7Z0AZ01_9BURK</name>
<evidence type="ECO:0000256" key="1">
    <source>
        <dbReference type="ARBA" id="ARBA00008791"/>
    </source>
</evidence>
<accession>A0A7Z0AZ01</accession>
<dbReference type="PANTHER" id="PTHR46268:SF6">
    <property type="entry name" value="UNIVERSAL STRESS PROTEIN UP12"/>
    <property type="match status" value="1"/>
</dbReference>
<protein>
    <submittedName>
        <fullName evidence="3">Nucleotide-binding universal stress UspA family protein</fullName>
    </submittedName>
</protein>
<dbReference type="Pfam" id="PF00582">
    <property type="entry name" value="Usp"/>
    <property type="match status" value="2"/>
</dbReference>
<dbReference type="RefSeq" id="WP_179709508.1">
    <property type="nucleotide sequence ID" value="NZ_JACCAU010000001.1"/>
</dbReference>
<comment type="caution">
    <text evidence="3">The sequence shown here is derived from an EMBL/GenBank/DDBJ whole genome shotgun (WGS) entry which is preliminary data.</text>
</comment>
<gene>
    <name evidence="3" type="ORF">GGD41_001511</name>
</gene>
<dbReference type="CDD" id="cd00293">
    <property type="entry name" value="USP-like"/>
    <property type="match status" value="2"/>
</dbReference>
<organism evidence="3 4">
    <name type="scientific">Paraburkholderia bryophila</name>
    <dbReference type="NCBI Taxonomy" id="420952"/>
    <lineage>
        <taxon>Bacteria</taxon>
        <taxon>Pseudomonadati</taxon>
        <taxon>Pseudomonadota</taxon>
        <taxon>Betaproteobacteria</taxon>
        <taxon>Burkholderiales</taxon>
        <taxon>Burkholderiaceae</taxon>
        <taxon>Paraburkholderia</taxon>
    </lineage>
</organism>
<evidence type="ECO:0000313" key="4">
    <source>
        <dbReference type="Proteomes" id="UP000572540"/>
    </source>
</evidence>
<proteinExistence type="inferred from homology"/>
<dbReference type="InterPro" id="IPR014729">
    <property type="entry name" value="Rossmann-like_a/b/a_fold"/>
</dbReference>
<sequence length="343" mass="36972">MNQQVSSNSPLARFSRLLLCVDSSIASIHAANYACQLSVTGIQVRVVSVLENPRAILSAHSATGLNIAAFSDELRESANVALSDVRRIFEDHGLTVEGELIDLAKYGGDVSHALASEAQRWNADLLVLGARQHHGLLRWVEGAVSGPVSKLVKCPVLVVPESYEPRLQHGPTKILFAIDGSPASHQALLTGVTLAAKGASLRALFVLDRTIRFTDMVPVDVREEALADQRQQGKRALATVAEVFRSLAPGISTDSGFLHTKRSGDDVAHTIVREAIRWPADLLVMGTHGRRGVAGWVLGSVSSRVARITATPLLLVRAAADQTQNHEETETSTVKIRSLWNQS</sequence>
<feature type="domain" description="UspA" evidence="2">
    <location>
        <begin position="173"/>
        <end position="317"/>
    </location>
</feature>
<dbReference type="Proteomes" id="UP000572540">
    <property type="component" value="Unassembled WGS sequence"/>
</dbReference>
<comment type="similarity">
    <text evidence="1">Belongs to the universal stress protein A family.</text>
</comment>